<feature type="domain" description="HAT C-terminal dimerisation" evidence="1">
    <location>
        <begin position="37"/>
        <end position="73"/>
    </location>
</feature>
<dbReference type="PANTHER" id="PTHR45749">
    <property type="match status" value="1"/>
</dbReference>
<keyword evidence="3" id="KW-1185">Reference proteome</keyword>
<dbReference type="STRING" id="109376.A0A0D3DNU7"/>
<dbReference type="HOGENOM" id="CLU_1484011_0_0_1"/>
<dbReference type="PANTHER" id="PTHR45749:SF35">
    <property type="entry name" value="AC-LIKE TRANSPOSASE-RELATED"/>
    <property type="match status" value="1"/>
</dbReference>
<protein>
    <recommendedName>
        <fullName evidence="1">HAT C-terminal dimerisation domain-containing protein</fullName>
    </recommendedName>
</protein>
<dbReference type="Gramene" id="Bo8g059150.1">
    <property type="protein sequence ID" value="Bo8g059150.1"/>
    <property type="gene ID" value="Bo8g059150"/>
</dbReference>
<proteinExistence type="predicted"/>
<sequence>MVSCANLEVFLKHGNYSDIDGDDLFLELKLLRGGLPEAERSFSKLKLIKSYLRSSMSQERLNGLSILSIERDMAEKLDYTNLMNEFAGRNARRIIFQQGKMVPGSDDQFVIVWNKQTLHFESEQGKKLFSTESFLKRLFRSSNQSPETLCKLTVSCSDENITNLLEKGSRWDVNLPKSSMEP</sequence>
<dbReference type="InterPro" id="IPR008906">
    <property type="entry name" value="HATC_C_dom"/>
</dbReference>
<reference evidence="2" key="2">
    <citation type="submission" date="2015-03" db="UniProtKB">
        <authorList>
            <consortium name="EnsemblPlants"/>
        </authorList>
    </citation>
    <scope>IDENTIFICATION</scope>
</reference>
<accession>A0A0D3DNU7</accession>
<dbReference type="Pfam" id="PF05699">
    <property type="entry name" value="Dimer_Tnp_hAT"/>
    <property type="match status" value="1"/>
</dbReference>
<evidence type="ECO:0000313" key="3">
    <source>
        <dbReference type="Proteomes" id="UP000032141"/>
    </source>
</evidence>
<dbReference type="GO" id="GO:0046983">
    <property type="term" value="F:protein dimerization activity"/>
    <property type="evidence" value="ECO:0007669"/>
    <property type="project" value="InterPro"/>
</dbReference>
<reference evidence="2 3" key="1">
    <citation type="journal article" date="2014" name="Genome Biol.">
        <title>Transcriptome and methylome profiling reveals relics of genome dominance in the mesopolyploid Brassica oleracea.</title>
        <authorList>
            <person name="Parkin I.A."/>
            <person name="Koh C."/>
            <person name="Tang H."/>
            <person name="Robinson S.J."/>
            <person name="Kagale S."/>
            <person name="Clarke W.E."/>
            <person name="Town C.D."/>
            <person name="Nixon J."/>
            <person name="Krishnakumar V."/>
            <person name="Bidwell S.L."/>
            <person name="Denoeud F."/>
            <person name="Belcram H."/>
            <person name="Links M.G."/>
            <person name="Just J."/>
            <person name="Clarke C."/>
            <person name="Bender T."/>
            <person name="Huebert T."/>
            <person name="Mason A.S."/>
            <person name="Pires J.C."/>
            <person name="Barker G."/>
            <person name="Moore J."/>
            <person name="Walley P.G."/>
            <person name="Manoli S."/>
            <person name="Batley J."/>
            <person name="Edwards D."/>
            <person name="Nelson M.N."/>
            <person name="Wang X."/>
            <person name="Paterson A.H."/>
            <person name="King G."/>
            <person name="Bancroft I."/>
            <person name="Chalhoub B."/>
            <person name="Sharpe A.G."/>
        </authorList>
    </citation>
    <scope>NUCLEOTIDE SEQUENCE</scope>
    <source>
        <strain evidence="2 3">cv. TO1000</strain>
    </source>
</reference>
<organism evidence="2 3">
    <name type="scientific">Brassica oleracea var. oleracea</name>
    <dbReference type="NCBI Taxonomy" id="109376"/>
    <lineage>
        <taxon>Eukaryota</taxon>
        <taxon>Viridiplantae</taxon>
        <taxon>Streptophyta</taxon>
        <taxon>Embryophyta</taxon>
        <taxon>Tracheophyta</taxon>
        <taxon>Spermatophyta</taxon>
        <taxon>Magnoliopsida</taxon>
        <taxon>eudicotyledons</taxon>
        <taxon>Gunneridae</taxon>
        <taxon>Pentapetalae</taxon>
        <taxon>rosids</taxon>
        <taxon>malvids</taxon>
        <taxon>Brassicales</taxon>
        <taxon>Brassicaceae</taxon>
        <taxon>Brassiceae</taxon>
        <taxon>Brassica</taxon>
    </lineage>
</organism>
<evidence type="ECO:0000313" key="2">
    <source>
        <dbReference type="EnsemblPlants" id="Bo8g059150.1"/>
    </source>
</evidence>
<dbReference type="AlphaFoldDB" id="A0A0D3DNU7"/>
<dbReference type="Proteomes" id="UP000032141">
    <property type="component" value="Chromosome C8"/>
</dbReference>
<name>A0A0D3DNU7_BRAOL</name>
<evidence type="ECO:0000259" key="1">
    <source>
        <dbReference type="Pfam" id="PF05699"/>
    </source>
</evidence>
<dbReference type="EnsemblPlants" id="Bo8g059150.1">
    <property type="protein sequence ID" value="Bo8g059150.1"/>
    <property type="gene ID" value="Bo8g059150"/>
</dbReference>